<dbReference type="EMBL" id="CABDUW010000400">
    <property type="protein sequence ID" value="VTJ67902.1"/>
    <property type="molecule type" value="Genomic_DNA"/>
</dbReference>
<evidence type="ECO:0000313" key="1">
    <source>
        <dbReference type="EMBL" id="KAF7474252.1"/>
    </source>
</evidence>
<proteinExistence type="predicted"/>
<dbReference type="EMBL" id="WJEC01004163">
    <property type="protein sequence ID" value="KAF7474252.1"/>
    <property type="molecule type" value="Genomic_DNA"/>
</dbReference>
<keyword evidence="3" id="KW-1185">Reference proteome</keyword>
<protein>
    <submittedName>
        <fullName evidence="2">Uncharacterized protein</fullName>
    </submittedName>
</protein>
<organism evidence="2 3">
    <name type="scientific">Marmota monax</name>
    <name type="common">Woodchuck</name>
    <dbReference type="NCBI Taxonomy" id="9995"/>
    <lineage>
        <taxon>Eukaryota</taxon>
        <taxon>Metazoa</taxon>
        <taxon>Chordata</taxon>
        <taxon>Craniata</taxon>
        <taxon>Vertebrata</taxon>
        <taxon>Euteleostomi</taxon>
        <taxon>Mammalia</taxon>
        <taxon>Eutheria</taxon>
        <taxon>Euarchontoglires</taxon>
        <taxon>Glires</taxon>
        <taxon>Rodentia</taxon>
        <taxon>Sciuromorpha</taxon>
        <taxon>Sciuridae</taxon>
        <taxon>Xerinae</taxon>
        <taxon>Marmotini</taxon>
        <taxon>Marmota</taxon>
    </lineage>
</organism>
<sequence>MRPGCGPSEAGGRAGAQPSLWQLPELEERQPRSAQPAAPGGLALGVGIHAEELETFPAGADYWAEASIKRKGGRETCELRTAHLFLVNEKLPKIETKEC</sequence>
<dbReference type="AlphaFoldDB" id="A0A5E4BH29"/>
<dbReference type="Proteomes" id="UP000335636">
    <property type="component" value="Unassembled WGS sequence"/>
</dbReference>
<reference evidence="1" key="2">
    <citation type="submission" date="2020-08" db="EMBL/GenBank/DDBJ databases">
        <authorList>
            <person name="Shumante A."/>
            <person name="Zimin A.V."/>
            <person name="Puiu D."/>
            <person name="Salzberg S.L."/>
        </authorList>
    </citation>
    <scope>NUCLEOTIDE SEQUENCE</scope>
    <source>
        <strain evidence="1">WC2-LM</strain>
        <tissue evidence="1">Liver</tissue>
    </source>
</reference>
<evidence type="ECO:0000313" key="3">
    <source>
        <dbReference type="Proteomes" id="UP000335636"/>
    </source>
</evidence>
<gene>
    <name evidence="1" type="ORF">GHT09_015051</name>
    <name evidence="2" type="ORF">MONAX_5E009443</name>
</gene>
<reference evidence="2 3" key="1">
    <citation type="submission" date="2019-04" db="EMBL/GenBank/DDBJ databases">
        <authorList>
            <person name="Alioto T."/>
            <person name="Alioto T."/>
        </authorList>
    </citation>
    <scope>NUCLEOTIDE SEQUENCE [LARGE SCALE GENOMIC DNA]</scope>
</reference>
<dbReference type="Proteomes" id="UP000662637">
    <property type="component" value="Unassembled WGS sequence"/>
</dbReference>
<evidence type="ECO:0000313" key="2">
    <source>
        <dbReference type="EMBL" id="VTJ67902.1"/>
    </source>
</evidence>
<accession>A0A5E4BH29</accession>
<name>A0A5E4BH29_MARMO</name>